<gene>
    <name evidence="3" type="ORF">MUB46_16630</name>
</gene>
<keyword evidence="1 2" id="KW-0732">Signal</keyword>
<feature type="signal peptide" evidence="2">
    <location>
        <begin position="1"/>
        <end position="25"/>
    </location>
</feature>
<dbReference type="Gene3D" id="3.40.190.170">
    <property type="entry name" value="Bacterial extracellular solute-binding protein, family 7"/>
    <property type="match status" value="1"/>
</dbReference>
<dbReference type="PANTHER" id="PTHR33376">
    <property type="match status" value="1"/>
</dbReference>
<dbReference type="PANTHER" id="PTHR33376:SF15">
    <property type="entry name" value="BLL6794 PROTEIN"/>
    <property type="match status" value="1"/>
</dbReference>
<evidence type="ECO:0000313" key="4">
    <source>
        <dbReference type="Proteomes" id="UP001320898"/>
    </source>
</evidence>
<dbReference type="InterPro" id="IPR018389">
    <property type="entry name" value="DctP_fam"/>
</dbReference>
<dbReference type="GO" id="GO:0055085">
    <property type="term" value="P:transmembrane transport"/>
    <property type="evidence" value="ECO:0007669"/>
    <property type="project" value="InterPro"/>
</dbReference>
<name>A0AAW5R4M9_9HYPH</name>
<evidence type="ECO:0000256" key="1">
    <source>
        <dbReference type="ARBA" id="ARBA00022729"/>
    </source>
</evidence>
<evidence type="ECO:0000313" key="3">
    <source>
        <dbReference type="EMBL" id="MCT8973490.1"/>
    </source>
</evidence>
<evidence type="ECO:0000256" key="2">
    <source>
        <dbReference type="SAM" id="SignalP"/>
    </source>
</evidence>
<dbReference type="Pfam" id="PF03480">
    <property type="entry name" value="DctP"/>
    <property type="match status" value="1"/>
</dbReference>
<reference evidence="3 4" key="1">
    <citation type="submission" date="2022-04" db="EMBL/GenBank/DDBJ databases">
        <authorList>
            <person name="Ye Y.-Q."/>
            <person name="Du Z.-J."/>
        </authorList>
    </citation>
    <scope>NUCLEOTIDE SEQUENCE [LARGE SCALE GENOMIC DNA]</scope>
    <source>
        <strain evidence="3 4">A6E488</strain>
    </source>
</reference>
<sequence>MSTLTRFLSAAVAAIGLAASVQSAAAQTTLRVSSWAPPTHPVTTEIFGKWAQDVERVTDGRVKTEMLGAPLGAPPAYFDLVSKGIVDVSFVTHDFLPNRFVLSGLSQLPFSTYSAEISSVALWRTHEAMLAEFDEHKGVKVLALMVHGPGQLYTISKPVTAIADFAGLKVRASAAIQTEILEQVGGSPVSAPPTKSYEVMSNGVVDGTLFPPESMSGFNLVPLVKHELAVPGGFYTTSFVIMMNQAKWDSLSDADKEAILSISGEYLSRRAGAVWDASDEAANAEIDEAGVQRVVAEGAFLEELKQTLAPLEDSWIARASAKGLDAKAALEFYRAEVGKEMAARNKAN</sequence>
<protein>
    <submittedName>
        <fullName evidence="3">TRAP transporter substrate-binding protein</fullName>
    </submittedName>
</protein>
<dbReference type="NCBIfam" id="NF037995">
    <property type="entry name" value="TRAP_S1"/>
    <property type="match status" value="1"/>
</dbReference>
<accession>A0AAW5R4M9</accession>
<comment type="caution">
    <text evidence="3">The sequence shown here is derived from an EMBL/GenBank/DDBJ whole genome shotgun (WGS) entry which is preliminary data.</text>
</comment>
<proteinExistence type="predicted"/>
<organism evidence="3 4">
    <name type="scientific">Microbaculum marinisediminis</name>
    <dbReference type="NCBI Taxonomy" id="2931392"/>
    <lineage>
        <taxon>Bacteria</taxon>
        <taxon>Pseudomonadati</taxon>
        <taxon>Pseudomonadota</taxon>
        <taxon>Alphaproteobacteria</taxon>
        <taxon>Hyphomicrobiales</taxon>
        <taxon>Tepidamorphaceae</taxon>
        <taxon>Microbaculum</taxon>
    </lineage>
</organism>
<dbReference type="CDD" id="cd13665">
    <property type="entry name" value="PBP2_TRAP_Dctp3_4"/>
    <property type="match status" value="1"/>
</dbReference>
<dbReference type="InterPro" id="IPR038404">
    <property type="entry name" value="TRAP_DctP_sf"/>
</dbReference>
<dbReference type="EMBL" id="JALIDZ010000007">
    <property type="protein sequence ID" value="MCT8973490.1"/>
    <property type="molecule type" value="Genomic_DNA"/>
</dbReference>
<dbReference type="AlphaFoldDB" id="A0AAW5R4M9"/>
<feature type="chain" id="PRO_5043980830" evidence="2">
    <location>
        <begin position="26"/>
        <end position="348"/>
    </location>
</feature>
<keyword evidence="4" id="KW-1185">Reference proteome</keyword>
<dbReference type="Proteomes" id="UP001320898">
    <property type="component" value="Unassembled WGS sequence"/>
</dbReference>
<dbReference type="RefSeq" id="WP_261617055.1">
    <property type="nucleotide sequence ID" value="NZ_JALIDZ010000007.1"/>
</dbReference>